<dbReference type="AlphaFoldDB" id="A0A392VGW2"/>
<reference evidence="2 3" key="1">
    <citation type="journal article" date="2018" name="Front. Plant Sci.">
        <title>Red Clover (Trifolium pratense) and Zigzag Clover (T. medium) - A Picture of Genomic Similarities and Differences.</title>
        <authorList>
            <person name="Dluhosova J."/>
            <person name="Istvanek J."/>
            <person name="Nedelnik J."/>
            <person name="Repkova J."/>
        </authorList>
    </citation>
    <scope>NUCLEOTIDE SEQUENCE [LARGE SCALE GENOMIC DNA]</scope>
    <source>
        <strain evidence="3">cv. 10/8</strain>
        <tissue evidence="2">Leaf</tissue>
    </source>
</reference>
<feature type="compositionally biased region" description="Polar residues" evidence="1">
    <location>
        <begin position="53"/>
        <end position="65"/>
    </location>
</feature>
<keyword evidence="3" id="KW-1185">Reference proteome</keyword>
<dbReference type="Proteomes" id="UP000265520">
    <property type="component" value="Unassembled WGS sequence"/>
</dbReference>
<accession>A0A392VGW2</accession>
<feature type="compositionally biased region" description="Basic residues" evidence="1">
    <location>
        <begin position="42"/>
        <end position="51"/>
    </location>
</feature>
<feature type="non-terminal residue" evidence="2">
    <location>
        <position position="1"/>
    </location>
</feature>
<name>A0A392VGW2_9FABA</name>
<feature type="region of interest" description="Disordered" evidence="1">
    <location>
        <begin position="1"/>
        <end position="65"/>
    </location>
</feature>
<dbReference type="EMBL" id="LXQA011171145">
    <property type="protein sequence ID" value="MCI87636.1"/>
    <property type="molecule type" value="Genomic_DNA"/>
</dbReference>
<evidence type="ECO:0000313" key="3">
    <source>
        <dbReference type="Proteomes" id="UP000265520"/>
    </source>
</evidence>
<evidence type="ECO:0000313" key="2">
    <source>
        <dbReference type="EMBL" id="MCI87636.1"/>
    </source>
</evidence>
<sequence>CTSTRKKYRQTTPATPEMGEKPLSPQRKVNTFRYSPNDKSRSVRKARKRYRWTTPNLSCRRQVRT</sequence>
<proteinExistence type="predicted"/>
<protein>
    <submittedName>
        <fullName evidence="2">Uncharacterized protein</fullName>
    </submittedName>
</protein>
<organism evidence="2 3">
    <name type="scientific">Trifolium medium</name>
    <dbReference type="NCBI Taxonomy" id="97028"/>
    <lineage>
        <taxon>Eukaryota</taxon>
        <taxon>Viridiplantae</taxon>
        <taxon>Streptophyta</taxon>
        <taxon>Embryophyta</taxon>
        <taxon>Tracheophyta</taxon>
        <taxon>Spermatophyta</taxon>
        <taxon>Magnoliopsida</taxon>
        <taxon>eudicotyledons</taxon>
        <taxon>Gunneridae</taxon>
        <taxon>Pentapetalae</taxon>
        <taxon>rosids</taxon>
        <taxon>fabids</taxon>
        <taxon>Fabales</taxon>
        <taxon>Fabaceae</taxon>
        <taxon>Papilionoideae</taxon>
        <taxon>50 kb inversion clade</taxon>
        <taxon>NPAAA clade</taxon>
        <taxon>Hologalegina</taxon>
        <taxon>IRL clade</taxon>
        <taxon>Trifolieae</taxon>
        <taxon>Trifolium</taxon>
    </lineage>
</organism>
<evidence type="ECO:0000256" key="1">
    <source>
        <dbReference type="SAM" id="MobiDB-lite"/>
    </source>
</evidence>
<comment type="caution">
    <text evidence="2">The sequence shown here is derived from an EMBL/GenBank/DDBJ whole genome shotgun (WGS) entry which is preliminary data.</text>
</comment>